<dbReference type="PROSITE" id="PS00344">
    <property type="entry name" value="GATA_ZN_FINGER_1"/>
    <property type="match status" value="1"/>
</dbReference>
<feature type="region of interest" description="Disordered" evidence="5">
    <location>
        <begin position="97"/>
        <end position="117"/>
    </location>
</feature>
<dbReference type="PANTHER" id="PTHR45658:SF18">
    <property type="entry name" value="PROTEIN GAT2"/>
    <property type="match status" value="1"/>
</dbReference>
<evidence type="ECO:0000313" key="8">
    <source>
        <dbReference type="Proteomes" id="UP000005220"/>
    </source>
</evidence>
<evidence type="ECO:0000313" key="7">
    <source>
        <dbReference type="EMBL" id="CCF56809.1"/>
    </source>
</evidence>
<dbReference type="Pfam" id="PF00320">
    <property type="entry name" value="GATA"/>
    <property type="match status" value="1"/>
</dbReference>
<dbReference type="InterPro" id="IPR051140">
    <property type="entry name" value="GATA_TF"/>
</dbReference>
<dbReference type="PANTHER" id="PTHR45658">
    <property type="entry name" value="GATA TRANSCRIPTION FACTOR"/>
    <property type="match status" value="1"/>
</dbReference>
<evidence type="ECO:0000256" key="2">
    <source>
        <dbReference type="ARBA" id="ARBA00022771"/>
    </source>
</evidence>
<dbReference type="RefSeq" id="XP_003955944.1">
    <property type="nucleotide sequence ID" value="XM_003955895.1"/>
</dbReference>
<dbReference type="eggNOG" id="KOG1601">
    <property type="taxonomic scope" value="Eukaryota"/>
</dbReference>
<dbReference type="InterPro" id="IPR013088">
    <property type="entry name" value="Znf_NHR/GATA"/>
</dbReference>
<evidence type="ECO:0000256" key="3">
    <source>
        <dbReference type="ARBA" id="ARBA00022833"/>
    </source>
</evidence>
<dbReference type="InterPro" id="IPR000679">
    <property type="entry name" value="Znf_GATA"/>
</dbReference>
<dbReference type="Gene3D" id="3.30.50.10">
    <property type="entry name" value="Erythroid Transcription Factor GATA-1, subunit A"/>
    <property type="match status" value="1"/>
</dbReference>
<dbReference type="EMBL" id="HE650822">
    <property type="protein sequence ID" value="CCF56809.1"/>
    <property type="molecule type" value="Genomic_DNA"/>
</dbReference>
<organism evidence="7 8">
    <name type="scientific">Kazachstania africana (strain ATCC 22294 / BCRC 22015 / CBS 2517 / CECT 1963 / NBRC 1671 / NRRL Y-8276)</name>
    <name type="common">Yeast</name>
    <name type="synonym">Kluyveromyces africanus</name>
    <dbReference type="NCBI Taxonomy" id="1071382"/>
    <lineage>
        <taxon>Eukaryota</taxon>
        <taxon>Fungi</taxon>
        <taxon>Dikarya</taxon>
        <taxon>Ascomycota</taxon>
        <taxon>Saccharomycotina</taxon>
        <taxon>Saccharomycetes</taxon>
        <taxon>Saccharomycetales</taxon>
        <taxon>Saccharomycetaceae</taxon>
        <taxon>Kazachstania</taxon>
    </lineage>
</organism>
<dbReference type="CDD" id="cd00202">
    <property type="entry name" value="ZnF_GATA"/>
    <property type="match status" value="1"/>
</dbReference>
<feature type="domain" description="GATA-type" evidence="6">
    <location>
        <begin position="398"/>
        <end position="434"/>
    </location>
</feature>
<keyword evidence="3" id="KW-0862">Zinc</keyword>
<keyword evidence="2 4" id="KW-0863">Zinc-finger</keyword>
<protein>
    <recommendedName>
        <fullName evidence="6">GATA-type domain-containing protein</fullName>
    </recommendedName>
</protein>
<evidence type="ECO:0000256" key="5">
    <source>
        <dbReference type="SAM" id="MobiDB-lite"/>
    </source>
</evidence>
<dbReference type="SMART" id="SM00401">
    <property type="entry name" value="ZnF_GATA"/>
    <property type="match status" value="1"/>
</dbReference>
<evidence type="ECO:0000259" key="6">
    <source>
        <dbReference type="PROSITE" id="PS50114"/>
    </source>
</evidence>
<dbReference type="Proteomes" id="UP000005220">
    <property type="component" value="Chromosome 2"/>
</dbReference>
<evidence type="ECO:0000256" key="1">
    <source>
        <dbReference type="ARBA" id="ARBA00022723"/>
    </source>
</evidence>
<dbReference type="HOGENOM" id="CLU_553274_0_0_1"/>
<feature type="compositionally biased region" description="Polar residues" evidence="5">
    <location>
        <begin position="50"/>
        <end position="77"/>
    </location>
</feature>
<gene>
    <name evidence="7" type="primary">KAFR0B05130</name>
    <name evidence="7" type="ORF">KAFR_0B05130</name>
</gene>
<dbReference type="GO" id="GO:0008270">
    <property type="term" value="F:zinc ion binding"/>
    <property type="evidence" value="ECO:0007669"/>
    <property type="project" value="UniProtKB-KW"/>
</dbReference>
<dbReference type="InParanoid" id="H2AR09"/>
<name>H2AR09_KAZAF</name>
<reference evidence="7 8" key="1">
    <citation type="journal article" date="2011" name="Proc. Natl. Acad. Sci. U.S.A.">
        <title>Evolutionary erosion of yeast sex chromosomes by mating-type switching accidents.</title>
        <authorList>
            <person name="Gordon J.L."/>
            <person name="Armisen D."/>
            <person name="Proux-Wera E."/>
            <person name="Oheigeartaigh S.S."/>
            <person name="Byrne K.P."/>
            <person name="Wolfe K.H."/>
        </authorList>
    </citation>
    <scope>NUCLEOTIDE SEQUENCE [LARGE SCALE GENOMIC DNA]</scope>
    <source>
        <strain evidence="8">ATCC 22294 / BCRC 22015 / CBS 2517 / CECT 1963 / NBRC 1671 / NRRL Y-8276</strain>
    </source>
</reference>
<dbReference type="GO" id="GO:0006355">
    <property type="term" value="P:regulation of DNA-templated transcription"/>
    <property type="evidence" value="ECO:0007669"/>
    <property type="project" value="InterPro"/>
</dbReference>
<dbReference type="SUPFAM" id="SSF57716">
    <property type="entry name" value="Glucocorticoid receptor-like (DNA-binding domain)"/>
    <property type="match status" value="1"/>
</dbReference>
<accession>H2AR09</accession>
<evidence type="ECO:0000256" key="4">
    <source>
        <dbReference type="PROSITE-ProRule" id="PRU00094"/>
    </source>
</evidence>
<dbReference type="OrthoDB" id="2162994at2759"/>
<dbReference type="GeneID" id="13884691"/>
<dbReference type="GO" id="GO:0043565">
    <property type="term" value="F:sequence-specific DNA binding"/>
    <property type="evidence" value="ECO:0007669"/>
    <property type="project" value="InterPro"/>
</dbReference>
<sequence>MKFYAYQPQVAPAPNTTTTQEEQQQNTTKNNTNTTAFINPNKPRLPSIHSMLNPSFGNESDHTNNINPTNDPIYNTPNSTFNTGTFLPASASLSSALSSSSSSSSSSASSASYNSSTWSSGCNYYATPNRNSDQSSDLTIQQNTSGNNDVLNLIQRYNSLIHELNYIKSNDYVTTPSSLNDMYIHAQRLHQQIQSTIELNNNNSNASSNIGHEGQTNNSTVNAITSSYPYSTVDTTNNKLQQTPPHLIQRMNDDSKHFLPHCLIPTTHNNANYHYYYSPTSPTNTAQSHFFNLPPPPPPPPQHHHIPQQYLPNVHSLPCQPLDQPQAKQLTPTVSHQNNNNNIIVQALNDTFKTRRIYTRKGRKFKQIKSNSNDLTSTANSLAEKLSSQQSNLNTRYNNDKTKCLHCDEIDTPEWRRGPYGNRTLCNACGLFYRKLVKKFGNKNANLLMRFNKLINPEDRRIPLEFFVPGEVVKSLDSDPTLDSDYFTKIESP</sequence>
<dbReference type="AlphaFoldDB" id="H2AR09"/>
<proteinExistence type="predicted"/>
<feature type="region of interest" description="Disordered" evidence="5">
    <location>
        <begin position="1"/>
        <end position="77"/>
    </location>
</feature>
<dbReference type="STRING" id="1071382.H2AR09"/>
<keyword evidence="8" id="KW-1185">Reference proteome</keyword>
<keyword evidence="1" id="KW-0479">Metal-binding</keyword>
<feature type="compositionally biased region" description="Low complexity" evidence="5">
    <location>
        <begin position="15"/>
        <end position="35"/>
    </location>
</feature>
<dbReference type="PROSITE" id="PS50114">
    <property type="entry name" value="GATA_ZN_FINGER_2"/>
    <property type="match status" value="1"/>
</dbReference>
<dbReference type="KEGG" id="kaf:KAFR_0B05130"/>